<dbReference type="AlphaFoldDB" id="A0A4R1K9P9"/>
<dbReference type="RefSeq" id="WP_132873419.1">
    <property type="nucleotide sequence ID" value="NZ_JAJUHT010000001.1"/>
</dbReference>
<keyword evidence="2" id="KW-1185">Reference proteome</keyword>
<dbReference type="OrthoDB" id="9791682at2"/>
<protein>
    <submittedName>
        <fullName evidence="1">Uncharacterized protein</fullName>
    </submittedName>
</protein>
<accession>A0A4R1K9P9</accession>
<organism evidence="1 2">
    <name type="scientific">Seleniivibrio woodruffii</name>
    <dbReference type="NCBI Taxonomy" id="1078050"/>
    <lineage>
        <taxon>Bacteria</taxon>
        <taxon>Pseudomonadati</taxon>
        <taxon>Deferribacterota</taxon>
        <taxon>Deferribacteres</taxon>
        <taxon>Deferribacterales</taxon>
        <taxon>Geovibrionaceae</taxon>
        <taxon>Seleniivibrio</taxon>
    </lineage>
</organism>
<evidence type="ECO:0000313" key="2">
    <source>
        <dbReference type="Proteomes" id="UP000294614"/>
    </source>
</evidence>
<proteinExistence type="predicted"/>
<evidence type="ECO:0000313" key="1">
    <source>
        <dbReference type="EMBL" id="TCK60603.1"/>
    </source>
</evidence>
<dbReference type="EMBL" id="SMGG01000004">
    <property type="protein sequence ID" value="TCK60603.1"/>
    <property type="molecule type" value="Genomic_DNA"/>
</dbReference>
<sequence>MNNYLIYYDDKDIMQTWLDSLTDLAQKQRIGLVSSFFPIIGNLSVIENILLPAAYHHRMSYSEGLRMAGQDLERYGLTDHLHLRSNELNDFEKMIVKYLQVKYLKAEWTVFFSPRRMFIAEYEEKFHQFLRCEDLKKSVIIDHENHRHLFDDMNDYTEKDFNTWVTQDLRI</sequence>
<gene>
    <name evidence="1" type="ORF">C8D98_1481</name>
</gene>
<reference evidence="1 2" key="1">
    <citation type="submission" date="2019-03" db="EMBL/GenBank/DDBJ databases">
        <title>Genomic Encyclopedia of Type Strains, Phase IV (KMG-IV): sequencing the most valuable type-strain genomes for metagenomic binning, comparative biology and taxonomic classification.</title>
        <authorList>
            <person name="Goeker M."/>
        </authorList>
    </citation>
    <scope>NUCLEOTIDE SEQUENCE [LARGE SCALE GENOMIC DNA]</scope>
    <source>
        <strain evidence="1 2">DSM 24984</strain>
    </source>
</reference>
<name>A0A4R1K9P9_9BACT</name>
<comment type="caution">
    <text evidence="1">The sequence shown here is derived from an EMBL/GenBank/DDBJ whole genome shotgun (WGS) entry which is preliminary data.</text>
</comment>
<dbReference type="Proteomes" id="UP000294614">
    <property type="component" value="Unassembled WGS sequence"/>
</dbReference>